<name>A0A2Z5G0D5_9BACT</name>
<evidence type="ECO:0000256" key="1">
    <source>
        <dbReference type="SAM" id="MobiDB-lite"/>
    </source>
</evidence>
<protein>
    <submittedName>
        <fullName evidence="2">Uncharacterized protein</fullName>
    </submittedName>
</protein>
<sequence length="94" mass="9300">MNHSVKSLALAAAFAGLIGGTTVRLNAQTAESNGSSVQSTHAGVLLIQDKPLPKHACKGQNDCKGQGGGKNAGKNDCKGKGGCATDGSKPPKAA</sequence>
<dbReference type="OrthoDB" id="8537206at2"/>
<dbReference type="EMBL" id="CP030840">
    <property type="protein sequence ID" value="AXC12621.1"/>
    <property type="molecule type" value="Genomic_DNA"/>
</dbReference>
<gene>
    <name evidence="2" type="ORF">ACPOL_3330</name>
</gene>
<organism evidence="2 3">
    <name type="scientific">Acidisarcina polymorpha</name>
    <dbReference type="NCBI Taxonomy" id="2211140"/>
    <lineage>
        <taxon>Bacteria</taxon>
        <taxon>Pseudomonadati</taxon>
        <taxon>Acidobacteriota</taxon>
        <taxon>Terriglobia</taxon>
        <taxon>Terriglobales</taxon>
        <taxon>Acidobacteriaceae</taxon>
        <taxon>Acidisarcina</taxon>
    </lineage>
</organism>
<accession>A0A2Z5G0D5</accession>
<reference evidence="2 3" key="1">
    <citation type="journal article" date="2018" name="Front. Microbiol.">
        <title>Hydrolytic Capabilities as a Key to Environmental Success: Chitinolytic and Cellulolytic Acidobacteria From Acidic Sub-arctic Soils and Boreal Peatlands.</title>
        <authorList>
            <person name="Belova S.E."/>
            <person name="Ravin N.V."/>
            <person name="Pankratov T.A."/>
            <person name="Rakitin A.L."/>
            <person name="Ivanova A.A."/>
            <person name="Beletsky A.V."/>
            <person name="Mardanov A.V."/>
            <person name="Sinninghe Damste J.S."/>
            <person name="Dedysh S.N."/>
        </authorList>
    </citation>
    <scope>NUCLEOTIDE SEQUENCE [LARGE SCALE GENOMIC DNA]</scope>
    <source>
        <strain evidence="2 3">SBC82</strain>
    </source>
</reference>
<dbReference type="KEGG" id="abas:ACPOL_3330"/>
<dbReference type="RefSeq" id="WP_114210845.1">
    <property type="nucleotide sequence ID" value="NZ_CP030840.1"/>
</dbReference>
<proteinExistence type="predicted"/>
<feature type="region of interest" description="Disordered" evidence="1">
    <location>
        <begin position="57"/>
        <end position="94"/>
    </location>
</feature>
<dbReference type="Proteomes" id="UP000253606">
    <property type="component" value="Chromosome"/>
</dbReference>
<dbReference type="AlphaFoldDB" id="A0A2Z5G0D5"/>
<evidence type="ECO:0000313" key="3">
    <source>
        <dbReference type="Proteomes" id="UP000253606"/>
    </source>
</evidence>
<evidence type="ECO:0000313" key="2">
    <source>
        <dbReference type="EMBL" id="AXC12621.1"/>
    </source>
</evidence>
<keyword evidence="3" id="KW-1185">Reference proteome</keyword>